<sequence>MRRTVRDRYREWGCALGALALLVAAGIVPTRAAPHAQEAPHAHEAPIVTADLGGGFIELLFGRGGALAPEPAPRRAAPSPAPTRAPAPATPRATTSESAPAAIAGIGTSFCVRTCDGYAFPLGTLRGRGDADLHRAACAAACPGAATELYVGSRDAGFAAARALDSGRPYAALENALRHRRERVAECGCTRERTPDELWRAGDPTLRRGDVLVTNAGALVFDGRGFVDFRDGAGVSGALRAKVDERLGISLREEVAAQWRRARADATGSLGPTEQPAPLPPARPDASLRVAEAPATEASD</sequence>
<gene>
    <name evidence="2" type="ORF">GCM10011322_18700</name>
</gene>
<keyword evidence="3" id="KW-1185">Reference proteome</keyword>
<dbReference type="Pfam" id="PF11064">
    <property type="entry name" value="DUF2865"/>
    <property type="match status" value="1"/>
</dbReference>
<dbReference type="EMBL" id="BMMF01000005">
    <property type="protein sequence ID" value="GGK32290.1"/>
    <property type="molecule type" value="Genomic_DNA"/>
</dbReference>
<organism evidence="2 3">
    <name type="scientific">Salinarimonas ramus</name>
    <dbReference type="NCBI Taxonomy" id="690164"/>
    <lineage>
        <taxon>Bacteria</taxon>
        <taxon>Pseudomonadati</taxon>
        <taxon>Pseudomonadota</taxon>
        <taxon>Alphaproteobacteria</taxon>
        <taxon>Hyphomicrobiales</taxon>
        <taxon>Salinarimonadaceae</taxon>
        <taxon>Salinarimonas</taxon>
    </lineage>
</organism>
<evidence type="ECO:0000313" key="2">
    <source>
        <dbReference type="EMBL" id="GGK32290.1"/>
    </source>
</evidence>
<feature type="compositionally biased region" description="Low complexity" evidence="1">
    <location>
        <begin position="90"/>
        <end position="99"/>
    </location>
</feature>
<reference evidence="2 3" key="1">
    <citation type="journal article" date="2014" name="Int. J. Syst. Evol. Microbiol.">
        <title>Complete genome sequence of Corynebacterium casei LMG S-19264T (=DSM 44701T), isolated from a smear-ripened cheese.</title>
        <authorList>
            <consortium name="US DOE Joint Genome Institute (JGI-PGF)"/>
            <person name="Walter F."/>
            <person name="Albersmeier A."/>
            <person name="Kalinowski J."/>
            <person name="Ruckert C."/>
        </authorList>
    </citation>
    <scope>NUCLEOTIDE SEQUENCE [LARGE SCALE GENOMIC DNA]</scope>
    <source>
        <strain evidence="2 3">CGMCC 1.9161</strain>
    </source>
</reference>
<dbReference type="Proteomes" id="UP000600449">
    <property type="component" value="Unassembled WGS sequence"/>
</dbReference>
<feature type="region of interest" description="Disordered" evidence="1">
    <location>
        <begin position="262"/>
        <end position="300"/>
    </location>
</feature>
<evidence type="ECO:0000313" key="3">
    <source>
        <dbReference type="Proteomes" id="UP000600449"/>
    </source>
</evidence>
<accession>A0A917V3M9</accession>
<evidence type="ECO:0008006" key="4">
    <source>
        <dbReference type="Google" id="ProtNLM"/>
    </source>
</evidence>
<dbReference type="InterPro" id="IPR021293">
    <property type="entry name" value="DUF2865"/>
</dbReference>
<proteinExistence type="predicted"/>
<feature type="compositionally biased region" description="Pro residues" evidence="1">
    <location>
        <begin position="79"/>
        <end position="89"/>
    </location>
</feature>
<evidence type="ECO:0000256" key="1">
    <source>
        <dbReference type="SAM" id="MobiDB-lite"/>
    </source>
</evidence>
<name>A0A917V3M9_9HYPH</name>
<dbReference type="AlphaFoldDB" id="A0A917V3M9"/>
<feature type="region of interest" description="Disordered" evidence="1">
    <location>
        <begin position="68"/>
        <end position="99"/>
    </location>
</feature>
<protein>
    <recommendedName>
        <fullName evidence="4">DUF2865 domain-containing protein</fullName>
    </recommendedName>
</protein>
<comment type="caution">
    <text evidence="2">The sequence shown here is derived from an EMBL/GenBank/DDBJ whole genome shotgun (WGS) entry which is preliminary data.</text>
</comment>